<dbReference type="GeneID" id="81381795"/>
<proteinExistence type="predicted"/>
<organism evidence="1 2">
    <name type="scientific">Penicillium citrinum</name>
    <dbReference type="NCBI Taxonomy" id="5077"/>
    <lineage>
        <taxon>Eukaryota</taxon>
        <taxon>Fungi</taxon>
        <taxon>Dikarya</taxon>
        <taxon>Ascomycota</taxon>
        <taxon>Pezizomycotina</taxon>
        <taxon>Eurotiomycetes</taxon>
        <taxon>Eurotiomycetidae</taxon>
        <taxon>Eurotiales</taxon>
        <taxon>Aspergillaceae</taxon>
        <taxon>Penicillium</taxon>
    </lineage>
</organism>
<name>A0A9W9P3P6_PENCI</name>
<reference evidence="1" key="1">
    <citation type="submission" date="2022-11" db="EMBL/GenBank/DDBJ databases">
        <authorList>
            <person name="Petersen C."/>
        </authorList>
    </citation>
    <scope>NUCLEOTIDE SEQUENCE</scope>
    <source>
        <strain evidence="1">IBT 23319</strain>
    </source>
</reference>
<sequence>MPVLTKQYHHFIPQLILKHFAYTESSTKSSGDGDGLLNLFDFKTGKFITEEVKRSCGMYNLYYLENDPEHMRIENLFGGLECQASQIFNKIRNAVKEKLDHINILEKDIHILFKFMILSLRRSKQYRDEMQNPYRENDFMFQRLFEASRKEGRSGDPGEVWLEQMLYLLKGTHEDLLADAEHPCDNASKAGARTYKRFVENYALQIWQAADGYEFFLNESLCDFEGDTQSFLGSEITEHGPQLMWMTTDDMIHVILPISPRIAIVFCNESRCWESPFTDVMIQHEKTYPQYSLLAKAPHKDIVTGHVPAKRTRRKRWPATVDWRVSIGKLSQQHHRVIASYSLSHACSIIVFNSRGRFEKARRELEEFAKEREEVWTGQGIRYGQMIGQQHAHETTELSPERLDRIVGNHMSALDEVLHISRVTRKIPRRSKENSWKFWFAFKAILSVVVAEAGSPGMMLITHPAILAGFEHLYPPKQPEHKDLIIMDFVEFIDYGLGEATFAQLTFEIGKTISEWTEKFSFLTPALENYEKLLGQFLGSMTPKVDGTEQSYPPAENLHREPCFKAIFEAAQTFDILMWMFEERQDILATFVQRCAVPLKDAQSNLIRVRARR</sequence>
<accession>A0A9W9P3P6</accession>
<evidence type="ECO:0000313" key="1">
    <source>
        <dbReference type="EMBL" id="KAJ5234540.1"/>
    </source>
</evidence>
<evidence type="ECO:0000313" key="2">
    <source>
        <dbReference type="Proteomes" id="UP001147733"/>
    </source>
</evidence>
<dbReference type="RefSeq" id="XP_056502040.1">
    <property type="nucleotide sequence ID" value="XM_056642628.1"/>
</dbReference>
<dbReference type="Proteomes" id="UP001147733">
    <property type="component" value="Unassembled WGS sequence"/>
</dbReference>
<keyword evidence="2" id="KW-1185">Reference proteome</keyword>
<protein>
    <submittedName>
        <fullName evidence="1">Uncharacterized protein</fullName>
    </submittedName>
</protein>
<comment type="caution">
    <text evidence="1">The sequence shown here is derived from an EMBL/GenBank/DDBJ whole genome shotgun (WGS) entry which is preliminary data.</text>
</comment>
<dbReference type="EMBL" id="JAPQKT010000003">
    <property type="protein sequence ID" value="KAJ5234540.1"/>
    <property type="molecule type" value="Genomic_DNA"/>
</dbReference>
<gene>
    <name evidence="1" type="ORF">N7469_003708</name>
</gene>
<reference evidence="1" key="2">
    <citation type="journal article" date="2023" name="IMA Fungus">
        <title>Comparative genomic study of the Penicillium genus elucidates a diverse pangenome and 15 lateral gene transfer events.</title>
        <authorList>
            <person name="Petersen C."/>
            <person name="Sorensen T."/>
            <person name="Nielsen M.R."/>
            <person name="Sondergaard T.E."/>
            <person name="Sorensen J.L."/>
            <person name="Fitzpatrick D.A."/>
            <person name="Frisvad J.C."/>
            <person name="Nielsen K.L."/>
        </authorList>
    </citation>
    <scope>NUCLEOTIDE SEQUENCE</scope>
    <source>
        <strain evidence="1">IBT 23319</strain>
    </source>
</reference>
<dbReference type="InterPro" id="IPR025332">
    <property type="entry name" value="DUF4238"/>
</dbReference>
<dbReference type="OrthoDB" id="5340163at2759"/>
<dbReference type="AlphaFoldDB" id="A0A9W9P3P6"/>
<dbReference type="Pfam" id="PF14022">
    <property type="entry name" value="DUF4238"/>
    <property type="match status" value="1"/>
</dbReference>